<dbReference type="NCBIfam" id="TIGR01909">
    <property type="entry name" value="C_GCAxxG_C_C"/>
    <property type="match status" value="1"/>
</dbReference>
<dbReference type="Proteomes" id="UP000478483">
    <property type="component" value="Unassembled WGS sequence"/>
</dbReference>
<sequence>MPKVKLIKTEDTSMTRKEKAIELHDKGFNCAQAVACAFAEETGIPEEILFAACEGFGLGMGGMAATCGAVSGAVMLAGLKNSCKNLEQPASKADTYKLTREITKTFLEKNGSLTCGELKGTETGKVLRSCPDCIRDAVEIAESVLEL</sequence>
<evidence type="ECO:0000313" key="2">
    <source>
        <dbReference type="Proteomes" id="UP000478483"/>
    </source>
</evidence>
<organism evidence="1 2">
    <name type="scientific">Roseburia intestinalis</name>
    <dbReference type="NCBI Taxonomy" id="166486"/>
    <lineage>
        <taxon>Bacteria</taxon>
        <taxon>Bacillati</taxon>
        <taxon>Bacillota</taxon>
        <taxon>Clostridia</taxon>
        <taxon>Lachnospirales</taxon>
        <taxon>Lachnospiraceae</taxon>
        <taxon>Roseburia</taxon>
    </lineage>
</organism>
<dbReference type="AlphaFoldDB" id="A0A1Q6S833"/>
<name>A0A1Q6S833_9FIRM</name>
<dbReference type="EMBL" id="WNAJ01000006">
    <property type="protein sequence ID" value="MTR84767.1"/>
    <property type="molecule type" value="Genomic_DNA"/>
</dbReference>
<evidence type="ECO:0000313" key="1">
    <source>
        <dbReference type="EMBL" id="MTR84767.1"/>
    </source>
</evidence>
<reference evidence="1 2" key="1">
    <citation type="journal article" date="2019" name="Nat. Med.">
        <title>A library of human gut bacterial isolates paired with longitudinal multiomics data enables mechanistic microbiome research.</title>
        <authorList>
            <person name="Poyet M."/>
            <person name="Groussin M."/>
            <person name="Gibbons S.M."/>
            <person name="Avila-Pacheco J."/>
            <person name="Jiang X."/>
            <person name="Kearney S.M."/>
            <person name="Perrotta A.R."/>
            <person name="Berdy B."/>
            <person name="Zhao S."/>
            <person name="Lieberman T.D."/>
            <person name="Swanson P.K."/>
            <person name="Smith M."/>
            <person name="Roesemann S."/>
            <person name="Alexander J.E."/>
            <person name="Rich S.A."/>
            <person name="Livny J."/>
            <person name="Vlamakis H."/>
            <person name="Clish C."/>
            <person name="Bullock K."/>
            <person name="Deik A."/>
            <person name="Scott J."/>
            <person name="Pierce K.A."/>
            <person name="Xavier R.J."/>
            <person name="Alm E.J."/>
        </authorList>
    </citation>
    <scope>NUCLEOTIDE SEQUENCE [LARGE SCALE GENOMIC DNA]</scope>
    <source>
        <strain evidence="1 2">BIOML-A1</strain>
    </source>
</reference>
<gene>
    <name evidence="1" type="ORF">GMD50_06785</name>
</gene>
<accession>A0A1Q6S833</accession>
<dbReference type="Pfam" id="PF09719">
    <property type="entry name" value="C_GCAxxG_C_C"/>
    <property type="match status" value="1"/>
</dbReference>
<protein>
    <recommendedName>
        <fullName evidence="3">C_GCAxxG_C_C family protein</fullName>
    </recommendedName>
</protein>
<evidence type="ECO:0008006" key="3">
    <source>
        <dbReference type="Google" id="ProtNLM"/>
    </source>
</evidence>
<comment type="caution">
    <text evidence="1">The sequence shown here is derived from an EMBL/GenBank/DDBJ whole genome shotgun (WGS) entry which is preliminary data.</text>
</comment>
<dbReference type="InterPro" id="IPR010181">
    <property type="entry name" value="CGCAxxGCC_motif"/>
</dbReference>
<proteinExistence type="predicted"/>